<reference evidence="2" key="1">
    <citation type="journal article" date="2023" name="Science">
        <title>Genome structures resolve the early diversification of teleost fishes.</title>
        <authorList>
            <person name="Parey E."/>
            <person name="Louis A."/>
            <person name="Montfort J."/>
            <person name="Bouchez O."/>
            <person name="Roques C."/>
            <person name="Iampietro C."/>
            <person name="Lluch J."/>
            <person name="Castinel A."/>
            <person name="Donnadieu C."/>
            <person name="Desvignes T."/>
            <person name="Floi Bucao C."/>
            <person name="Jouanno E."/>
            <person name="Wen M."/>
            <person name="Mejri S."/>
            <person name="Dirks R."/>
            <person name="Jansen H."/>
            <person name="Henkel C."/>
            <person name="Chen W.J."/>
            <person name="Zahm M."/>
            <person name="Cabau C."/>
            <person name="Klopp C."/>
            <person name="Thompson A.W."/>
            <person name="Robinson-Rechavi M."/>
            <person name="Braasch I."/>
            <person name="Lecointre G."/>
            <person name="Bobe J."/>
            <person name="Postlethwait J.H."/>
            <person name="Berthelot C."/>
            <person name="Roest Crollius H."/>
            <person name="Guiguen Y."/>
        </authorList>
    </citation>
    <scope>NUCLEOTIDE SEQUENCE</scope>
    <source>
        <strain evidence="2">WJC10195</strain>
    </source>
</reference>
<gene>
    <name evidence="2" type="ORF">SKAU_G00071460</name>
</gene>
<accession>A0A9Q1G7S6</accession>
<keyword evidence="3" id="KW-1185">Reference proteome</keyword>
<sequence length="89" mass="10171">MRMEEAKMEGGPSCERMKISPHKARPFLQERGDGPDYTLPKRNSHSEIGPFVCPSSDRRERPLPVRETGTYRALRKNERRSRALGGSVM</sequence>
<comment type="caution">
    <text evidence="2">The sequence shown here is derived from an EMBL/GenBank/DDBJ whole genome shotgun (WGS) entry which is preliminary data.</text>
</comment>
<evidence type="ECO:0000313" key="3">
    <source>
        <dbReference type="Proteomes" id="UP001152622"/>
    </source>
</evidence>
<organism evidence="2 3">
    <name type="scientific">Synaphobranchus kaupii</name>
    <name type="common">Kaup's arrowtooth eel</name>
    <dbReference type="NCBI Taxonomy" id="118154"/>
    <lineage>
        <taxon>Eukaryota</taxon>
        <taxon>Metazoa</taxon>
        <taxon>Chordata</taxon>
        <taxon>Craniata</taxon>
        <taxon>Vertebrata</taxon>
        <taxon>Euteleostomi</taxon>
        <taxon>Actinopterygii</taxon>
        <taxon>Neopterygii</taxon>
        <taxon>Teleostei</taxon>
        <taxon>Anguilliformes</taxon>
        <taxon>Synaphobranchidae</taxon>
        <taxon>Synaphobranchus</taxon>
    </lineage>
</organism>
<dbReference type="AlphaFoldDB" id="A0A9Q1G7S6"/>
<proteinExistence type="predicted"/>
<protein>
    <submittedName>
        <fullName evidence="2">Uncharacterized protein</fullName>
    </submittedName>
</protein>
<evidence type="ECO:0000256" key="1">
    <source>
        <dbReference type="SAM" id="MobiDB-lite"/>
    </source>
</evidence>
<name>A0A9Q1G7S6_SYNKA</name>
<feature type="region of interest" description="Disordered" evidence="1">
    <location>
        <begin position="1"/>
        <end position="65"/>
    </location>
</feature>
<dbReference type="Proteomes" id="UP001152622">
    <property type="component" value="Chromosome 2"/>
</dbReference>
<evidence type="ECO:0000313" key="2">
    <source>
        <dbReference type="EMBL" id="KAJ8376566.1"/>
    </source>
</evidence>
<dbReference type="EMBL" id="JAINUF010000002">
    <property type="protein sequence ID" value="KAJ8376566.1"/>
    <property type="molecule type" value="Genomic_DNA"/>
</dbReference>